<comment type="function">
    <text evidence="2">Removes 5-oxoproline from various penultimate amino acid residues except L-proline.</text>
</comment>
<protein>
    <recommendedName>
        <fullName evidence="9">Pyroglutamyl-peptidase I</fullName>
        <ecNumber evidence="9">3.4.19.3</ecNumber>
    </recommendedName>
</protein>
<dbReference type="Proteomes" id="UP000192527">
    <property type="component" value="Chromosome"/>
</dbReference>
<dbReference type="AlphaFoldDB" id="A0A1W5ZT06"/>
<evidence type="ECO:0000256" key="1">
    <source>
        <dbReference type="ARBA" id="ARBA00001770"/>
    </source>
</evidence>
<dbReference type="GO" id="GO:0006508">
    <property type="term" value="P:proteolysis"/>
    <property type="evidence" value="ECO:0007669"/>
    <property type="project" value="UniProtKB-KW"/>
</dbReference>
<keyword evidence="7" id="KW-0378">Hydrolase</keyword>
<evidence type="ECO:0000313" key="12">
    <source>
        <dbReference type="Proteomes" id="UP000192527"/>
    </source>
</evidence>
<accession>A0A1W5ZT06</accession>
<evidence type="ECO:0000256" key="4">
    <source>
        <dbReference type="ARBA" id="ARBA00006641"/>
    </source>
</evidence>
<dbReference type="KEGG" id="hmn:HM131_06075"/>
<dbReference type="CDD" id="cd00501">
    <property type="entry name" value="Peptidase_C15"/>
    <property type="match status" value="1"/>
</dbReference>
<dbReference type="EMBL" id="CP020772">
    <property type="protein sequence ID" value="ARI76428.1"/>
    <property type="molecule type" value="Genomic_DNA"/>
</dbReference>
<dbReference type="SUPFAM" id="SSF53182">
    <property type="entry name" value="Pyrrolidone carboxyl peptidase (pyroglutamate aminopeptidase)"/>
    <property type="match status" value="1"/>
</dbReference>
<dbReference type="InterPro" id="IPR016125">
    <property type="entry name" value="Peptidase_C15-like"/>
</dbReference>
<dbReference type="GO" id="GO:0005829">
    <property type="term" value="C:cytosol"/>
    <property type="evidence" value="ECO:0007669"/>
    <property type="project" value="InterPro"/>
</dbReference>
<dbReference type="EC" id="3.4.19.3" evidence="9"/>
<dbReference type="PROSITE" id="PS01334">
    <property type="entry name" value="PYRASE_CYS"/>
    <property type="match status" value="1"/>
</dbReference>
<keyword evidence="6" id="KW-0645">Protease</keyword>
<keyword evidence="5" id="KW-0963">Cytoplasm</keyword>
<dbReference type="Pfam" id="PF01470">
    <property type="entry name" value="Peptidase_C15"/>
    <property type="match status" value="1"/>
</dbReference>
<gene>
    <name evidence="11" type="ORF">HM131_06075</name>
</gene>
<evidence type="ECO:0000256" key="7">
    <source>
        <dbReference type="ARBA" id="ARBA00022801"/>
    </source>
</evidence>
<feature type="active site" evidence="10">
    <location>
        <position position="143"/>
    </location>
</feature>
<dbReference type="OrthoDB" id="9779738at2"/>
<name>A0A1W5ZT06_9BACI</name>
<dbReference type="PROSITE" id="PS01333">
    <property type="entry name" value="PYRASE_GLU"/>
    <property type="match status" value="1"/>
</dbReference>
<sequence length="200" mass="22221">MKKLLLTGFEPFLDFSINPTQQIVRDLDGERINDFVVSGKVLSVDYKKSGEELLRYIEEMQPDAVVSLGLAAGRHKITPERIAINCDESKEKDNRGNTPSGRAIIESGPDGIFSTLPIQEIVDQLNSAGLPAEISNTAGTYLCNHVMYQGLYYFQKLELEVPCGFVHMPVSHELAVEHRGLPSWSQGDLTDAVKQIIYVL</sequence>
<proteinExistence type="inferred from homology"/>
<dbReference type="STRING" id="402384.HM131_06075"/>
<dbReference type="GO" id="GO:0016920">
    <property type="term" value="F:pyroglutamyl-peptidase activity"/>
    <property type="evidence" value="ECO:0007669"/>
    <property type="project" value="UniProtKB-EC"/>
</dbReference>
<dbReference type="InterPro" id="IPR036440">
    <property type="entry name" value="Peptidase_C15-like_sf"/>
</dbReference>
<reference evidence="11 12" key="1">
    <citation type="submission" date="2017-04" db="EMBL/GenBank/DDBJ databases">
        <title>The whole genome sequencing and assembly of Halobacillus mangrovi strain.</title>
        <authorList>
            <person name="Lee S.-J."/>
            <person name="Park M.-K."/>
            <person name="Kim J.-Y."/>
            <person name="Lee Y.-J."/>
            <person name="Yi H."/>
            <person name="Bahn Y.-S."/>
            <person name="Kim J.F."/>
            <person name="Lee D.-W."/>
        </authorList>
    </citation>
    <scope>NUCLEOTIDE SEQUENCE [LARGE SCALE GENOMIC DNA]</scope>
    <source>
        <strain evidence="11 12">KTB 131</strain>
    </source>
</reference>
<keyword evidence="12" id="KW-1185">Reference proteome</keyword>
<evidence type="ECO:0000256" key="2">
    <source>
        <dbReference type="ARBA" id="ARBA00002280"/>
    </source>
</evidence>
<dbReference type="PANTHER" id="PTHR23402">
    <property type="entry name" value="PROTEASE FAMILY C15 PYROGLUTAMYL-PEPTIDASE I-RELATED"/>
    <property type="match status" value="1"/>
</dbReference>
<evidence type="ECO:0000256" key="3">
    <source>
        <dbReference type="ARBA" id="ARBA00004496"/>
    </source>
</evidence>
<dbReference type="InterPro" id="IPR000816">
    <property type="entry name" value="Peptidase_C15"/>
</dbReference>
<evidence type="ECO:0000256" key="5">
    <source>
        <dbReference type="ARBA" id="ARBA00022490"/>
    </source>
</evidence>
<dbReference type="Gene3D" id="3.40.630.20">
    <property type="entry name" value="Peptidase C15, pyroglutamyl peptidase I-like"/>
    <property type="match status" value="1"/>
</dbReference>
<feature type="active site" evidence="9">
    <location>
        <position position="80"/>
    </location>
</feature>
<comment type="subcellular location">
    <subcellularLocation>
        <location evidence="3">Cytoplasm</location>
    </subcellularLocation>
</comment>
<evidence type="ECO:0000256" key="9">
    <source>
        <dbReference type="PROSITE-ProRule" id="PRU10076"/>
    </source>
</evidence>
<evidence type="ECO:0000256" key="6">
    <source>
        <dbReference type="ARBA" id="ARBA00022670"/>
    </source>
</evidence>
<evidence type="ECO:0000256" key="8">
    <source>
        <dbReference type="ARBA" id="ARBA00022807"/>
    </source>
</evidence>
<evidence type="ECO:0000256" key="10">
    <source>
        <dbReference type="PROSITE-ProRule" id="PRU10077"/>
    </source>
</evidence>
<dbReference type="PIRSF" id="PIRSF015592">
    <property type="entry name" value="Prld-crbxl_pptds"/>
    <property type="match status" value="1"/>
</dbReference>
<keyword evidence="8" id="KW-0788">Thiol protease</keyword>
<dbReference type="RefSeq" id="WP_085028907.1">
    <property type="nucleotide sequence ID" value="NZ_CP020772.1"/>
</dbReference>
<organism evidence="11 12">
    <name type="scientific">Halobacillus mangrovi</name>
    <dbReference type="NCBI Taxonomy" id="402384"/>
    <lineage>
        <taxon>Bacteria</taxon>
        <taxon>Bacillati</taxon>
        <taxon>Bacillota</taxon>
        <taxon>Bacilli</taxon>
        <taxon>Bacillales</taxon>
        <taxon>Bacillaceae</taxon>
        <taxon>Halobacillus</taxon>
    </lineage>
</organism>
<evidence type="ECO:0000313" key="11">
    <source>
        <dbReference type="EMBL" id="ARI76428.1"/>
    </source>
</evidence>
<dbReference type="InterPro" id="IPR033694">
    <property type="entry name" value="PGPEP1_Cys_AS"/>
</dbReference>
<comment type="catalytic activity">
    <reaction evidence="1 9">
        <text>Release of an N-terminal pyroglutamyl group from a polypeptide, the second amino acid generally not being Pro.</text>
        <dbReference type="EC" id="3.4.19.3"/>
    </reaction>
</comment>
<dbReference type="PANTHER" id="PTHR23402:SF1">
    <property type="entry name" value="PYROGLUTAMYL-PEPTIDASE I"/>
    <property type="match status" value="1"/>
</dbReference>
<comment type="similarity">
    <text evidence="4">Belongs to the peptidase C15 family.</text>
</comment>
<dbReference type="PRINTS" id="PR00706">
    <property type="entry name" value="PYROGLUPTASE"/>
</dbReference>
<dbReference type="InterPro" id="IPR033693">
    <property type="entry name" value="PGPEP1_Glu_AS"/>
</dbReference>
<dbReference type="NCBIfam" id="NF009676">
    <property type="entry name" value="PRK13197.1"/>
    <property type="match status" value="1"/>
</dbReference>